<dbReference type="Gene3D" id="3.90.1200.10">
    <property type="match status" value="1"/>
</dbReference>
<name>A0A6L9S8X4_9ACTN</name>
<keyword evidence="2" id="KW-0808">Transferase</keyword>
<dbReference type="InterPro" id="IPR011009">
    <property type="entry name" value="Kinase-like_dom_sf"/>
</dbReference>
<dbReference type="SUPFAM" id="SSF56112">
    <property type="entry name" value="Protein kinase-like (PK-like)"/>
    <property type="match status" value="1"/>
</dbReference>
<dbReference type="Proteomes" id="UP000475214">
    <property type="component" value="Unassembled WGS sequence"/>
</dbReference>
<reference evidence="2 3" key="1">
    <citation type="submission" date="2020-02" db="EMBL/GenBank/DDBJ databases">
        <authorList>
            <person name="Li X.-J."/>
            <person name="Han X.-M."/>
        </authorList>
    </citation>
    <scope>NUCLEOTIDE SEQUENCE [LARGE SCALE GENOMIC DNA]</scope>
    <source>
        <strain evidence="2 3">CCTCC AB 2017055</strain>
    </source>
</reference>
<protein>
    <submittedName>
        <fullName evidence="2">Phosphotransferase</fullName>
    </submittedName>
</protein>
<evidence type="ECO:0000313" key="2">
    <source>
        <dbReference type="EMBL" id="NEE01519.1"/>
    </source>
</evidence>
<comment type="caution">
    <text evidence="2">The sequence shown here is derived from an EMBL/GenBank/DDBJ whole genome shotgun (WGS) entry which is preliminary data.</text>
</comment>
<dbReference type="Gene3D" id="3.30.200.20">
    <property type="entry name" value="Phosphorylase Kinase, domain 1"/>
    <property type="match status" value="1"/>
</dbReference>
<dbReference type="GO" id="GO:0016740">
    <property type="term" value="F:transferase activity"/>
    <property type="evidence" value="ECO:0007669"/>
    <property type="project" value="UniProtKB-KW"/>
</dbReference>
<dbReference type="RefSeq" id="WP_163739263.1">
    <property type="nucleotide sequence ID" value="NZ_JAAGOA010000010.1"/>
</dbReference>
<dbReference type="InterPro" id="IPR002575">
    <property type="entry name" value="Aminoglycoside_PTrfase"/>
</dbReference>
<keyword evidence="3" id="KW-1185">Reference proteome</keyword>
<evidence type="ECO:0000313" key="3">
    <source>
        <dbReference type="Proteomes" id="UP000475214"/>
    </source>
</evidence>
<dbReference type="AlphaFoldDB" id="A0A6L9S8X4"/>
<dbReference type="Pfam" id="PF01636">
    <property type="entry name" value="APH"/>
    <property type="match status" value="1"/>
</dbReference>
<sequence length="338" mass="37605">MNGPRAAATAEWLDLVRHEYSLTEVASARDLGGNFNLNLRVSTAEGALVVRVSPEWVDAERLAAVQAVREYLRGRGWPIPQTVRTPSGGTWVSLHGRLVEVERYVEPRGASMTTWSAIRAGIPWLARLHEDLRAAPTSPAAANPPMANHVEPDAEFAATISEIRSWVLSAEERAYLDAAELLAESLAQESSEPALPRQLVHGDFWATNVYLAGDQVSLLLDLDFLGERPRVDDLALTLFFINEHLGRADISPARIRVLRDLVDRYDAALTTPLSPAERAALPFAILRTPLTFLRDLAHRGPSSRRELTSLRGPEYEWALRLLNAPVWRTAFRSGPRYR</sequence>
<gene>
    <name evidence="2" type="ORF">G1H10_15210</name>
</gene>
<proteinExistence type="predicted"/>
<accession>A0A6L9S8X4</accession>
<evidence type="ECO:0000259" key="1">
    <source>
        <dbReference type="Pfam" id="PF01636"/>
    </source>
</evidence>
<feature type="domain" description="Aminoglycoside phosphotransferase" evidence="1">
    <location>
        <begin position="32"/>
        <end position="243"/>
    </location>
</feature>
<dbReference type="EMBL" id="JAAGOA010000010">
    <property type="protein sequence ID" value="NEE01519.1"/>
    <property type="molecule type" value="Genomic_DNA"/>
</dbReference>
<organism evidence="2 3">
    <name type="scientific">Phytoactinopolyspora halotolerans</name>
    <dbReference type="NCBI Taxonomy" id="1981512"/>
    <lineage>
        <taxon>Bacteria</taxon>
        <taxon>Bacillati</taxon>
        <taxon>Actinomycetota</taxon>
        <taxon>Actinomycetes</taxon>
        <taxon>Jiangellales</taxon>
        <taxon>Jiangellaceae</taxon>
        <taxon>Phytoactinopolyspora</taxon>
    </lineage>
</organism>